<accession>A0ABZ2MD02</accession>
<dbReference type="SUPFAM" id="SSF111337">
    <property type="entry name" value="QueA-like"/>
    <property type="match status" value="1"/>
</dbReference>
<evidence type="ECO:0000256" key="2">
    <source>
        <dbReference type="ARBA" id="ARBA00022679"/>
    </source>
</evidence>
<dbReference type="InterPro" id="IPR036100">
    <property type="entry name" value="QueA_sf"/>
</dbReference>
<reference evidence="5 6" key="1">
    <citation type="submission" date="2021-12" db="EMBL/GenBank/DDBJ databases">
        <title>Discovery of the Pendulisporaceae a myxobacterial family with distinct sporulation behavior and unique specialized metabolism.</title>
        <authorList>
            <person name="Garcia R."/>
            <person name="Popoff A."/>
            <person name="Bader C.D."/>
            <person name="Loehr J."/>
            <person name="Walesch S."/>
            <person name="Walt C."/>
            <person name="Boldt J."/>
            <person name="Bunk B."/>
            <person name="Haeckl F.J.F.P.J."/>
            <person name="Gunesch A.P."/>
            <person name="Birkelbach J."/>
            <person name="Nuebel U."/>
            <person name="Pietschmann T."/>
            <person name="Bach T."/>
            <person name="Mueller R."/>
        </authorList>
    </citation>
    <scope>NUCLEOTIDE SEQUENCE [LARGE SCALE GENOMIC DNA]</scope>
    <source>
        <strain evidence="5 6">MSr11954</strain>
    </source>
</reference>
<proteinExistence type="predicted"/>
<evidence type="ECO:0000313" key="5">
    <source>
        <dbReference type="EMBL" id="WXB20364.1"/>
    </source>
</evidence>
<keyword evidence="6" id="KW-1185">Reference proteome</keyword>
<dbReference type="InterPro" id="IPR003699">
    <property type="entry name" value="QueA"/>
</dbReference>
<protein>
    <submittedName>
        <fullName evidence="5">S-adenosylmethionine:tRNA ribosyltransferase-isomerase</fullName>
    </submittedName>
</protein>
<keyword evidence="3" id="KW-0949">S-adenosyl-L-methionine</keyword>
<keyword evidence="4" id="KW-0671">Queuosine biosynthesis</keyword>
<evidence type="ECO:0000256" key="4">
    <source>
        <dbReference type="ARBA" id="ARBA00022785"/>
    </source>
</evidence>
<keyword evidence="1" id="KW-0963">Cytoplasm</keyword>
<evidence type="ECO:0000256" key="3">
    <source>
        <dbReference type="ARBA" id="ARBA00022691"/>
    </source>
</evidence>
<dbReference type="Proteomes" id="UP001370348">
    <property type="component" value="Chromosome"/>
</dbReference>
<keyword evidence="2" id="KW-0808">Transferase</keyword>
<evidence type="ECO:0000256" key="1">
    <source>
        <dbReference type="ARBA" id="ARBA00022490"/>
    </source>
</evidence>
<dbReference type="EMBL" id="CP089984">
    <property type="protein sequence ID" value="WXB20364.1"/>
    <property type="molecule type" value="Genomic_DNA"/>
</dbReference>
<dbReference type="PANTHER" id="PTHR30307">
    <property type="entry name" value="S-ADENOSYLMETHIONINE:TRNA RIBOSYLTRANSFERASE-ISOMERASE"/>
    <property type="match status" value="1"/>
</dbReference>
<dbReference type="InterPro" id="IPR042119">
    <property type="entry name" value="QueA_dom2"/>
</dbReference>
<organism evidence="5 6">
    <name type="scientific">Pendulispora albinea</name>
    <dbReference type="NCBI Taxonomy" id="2741071"/>
    <lineage>
        <taxon>Bacteria</taxon>
        <taxon>Pseudomonadati</taxon>
        <taxon>Myxococcota</taxon>
        <taxon>Myxococcia</taxon>
        <taxon>Myxococcales</taxon>
        <taxon>Sorangiineae</taxon>
        <taxon>Pendulisporaceae</taxon>
        <taxon>Pendulispora</taxon>
    </lineage>
</organism>
<sequence length="354" mass="38353">MHAATWPREHPLEERLLHIDPKAGTIRDAKVGDLPAMIRPGDLVIVNDAATLPGSLFGRTASGDPIELRLLARQGAPSRWKAVLFGAGDWRTKTEDRPAPPRLEAGDTLILGRSDLRLEGWRDPRSDPHVEARIEAIDPASPRLVTLRTDATLHDLYRIGRPVQYAYLERDLALWDVQTAYAARPWAAEMPSAGRPLTWGLLLELRRRGAKLASLTHAAGLSSTGDPELDARLPLAERYDIPAETAAAIQAARRSGQRIVAIGTTVVRALEGAASAHDGRVPPGEGETNLRIGPGFEPRIVDGLLTGVHDPAASHFALLAAFAPRELLARAYEHAERGGYLGHEFGDSSLILPA</sequence>
<dbReference type="Gene3D" id="3.40.1780.10">
    <property type="entry name" value="QueA-like"/>
    <property type="match status" value="1"/>
</dbReference>
<name>A0ABZ2MD02_9BACT</name>
<dbReference type="PANTHER" id="PTHR30307:SF0">
    <property type="entry name" value="S-ADENOSYLMETHIONINE:TRNA RIBOSYLTRANSFERASE-ISOMERASE"/>
    <property type="match status" value="1"/>
</dbReference>
<gene>
    <name evidence="5" type="ORF">LZC94_09080</name>
</gene>
<evidence type="ECO:0000313" key="6">
    <source>
        <dbReference type="Proteomes" id="UP001370348"/>
    </source>
</evidence>
<dbReference type="InterPro" id="IPR042118">
    <property type="entry name" value="QueA_dom1"/>
</dbReference>
<dbReference type="Gene3D" id="2.40.10.240">
    <property type="entry name" value="QueA-like"/>
    <property type="match status" value="1"/>
</dbReference>
<dbReference type="Pfam" id="PF02547">
    <property type="entry name" value="Queuosine_synth"/>
    <property type="match status" value="1"/>
</dbReference>